<evidence type="ECO:0000259" key="9">
    <source>
        <dbReference type="Pfam" id="PF02668"/>
    </source>
</evidence>
<proteinExistence type="inferred from homology"/>
<comment type="similarity">
    <text evidence="3">Belongs to the gamma-BBH/TMLD family.</text>
</comment>
<dbReference type="GO" id="GO:0051213">
    <property type="term" value="F:dioxygenase activity"/>
    <property type="evidence" value="ECO:0007669"/>
    <property type="project" value="UniProtKB-KW"/>
</dbReference>
<evidence type="ECO:0000256" key="2">
    <source>
        <dbReference type="ARBA" id="ARBA00001961"/>
    </source>
</evidence>
<sequence>MEIWFRSPVVDVFATLGPPGTNVGRWAVSIADEVLELFDRHGWRAYSEQVSMAEHSTQAAALAQEADASDALVLAALLHDVGHFLDEPDSEFGVTDHGASGANWLAERFIDAVTEPVRLHVAAKRYRCLVEPGYVELLSPASVGTLVLQGGAMDTGQAAAFEAEPFAEQALALRTWDDSGKVAGLRVHALEDYRRLLDDRSLHRTGLVELVSAEPGEVCVSVDQVRSRFHAVWLRDNLIDGGARHIDNDQRLFDVADLPEVVEIAGAEVVDGCLRVTFEPDGSVGEWDAGWLAAHRYDGLPEQAIRSAEGTVRRWEASGFEPYRANYGSVADGGPSLAELSGALSRDGVVVLEGLGTAGVSVEDVAGLWGPVLETNYGRVFEVQAEERPVNLAYTTAPLGPHTDNPYRRPVPGYQLLHCLVAGGRGGRTVLVDGFRVAEELRAEDQEAFERLTRHGVRFRWAGQGFELEGRGPLIEVDERGGVQSVRYNNRSIAPLDLAYEDMVPFYRAYRVLAALLRQPEFGYRMALRPGECLVFDNQRVLHGREGESDPARRLQGCYLARDWVEGRYFGSIGS</sequence>
<comment type="cofactor">
    <cofactor evidence="1">
        <name>Fe(2+)</name>
        <dbReference type="ChEBI" id="CHEBI:29033"/>
    </cofactor>
</comment>
<dbReference type="Pfam" id="PF02668">
    <property type="entry name" value="TauD"/>
    <property type="match status" value="1"/>
</dbReference>
<dbReference type="PANTHER" id="PTHR10696">
    <property type="entry name" value="GAMMA-BUTYROBETAINE HYDROXYLASE-RELATED"/>
    <property type="match status" value="1"/>
</dbReference>
<dbReference type="CDD" id="cd00250">
    <property type="entry name" value="CAS_like"/>
    <property type="match status" value="1"/>
</dbReference>
<dbReference type="PANTHER" id="PTHR10696:SF51">
    <property type="entry name" value="TRIMETHYLLYSINE DIOXYGENASE, MITOCHONDRIAL"/>
    <property type="match status" value="1"/>
</dbReference>
<evidence type="ECO:0000256" key="4">
    <source>
        <dbReference type="ARBA" id="ARBA00022723"/>
    </source>
</evidence>
<dbReference type="Pfam" id="PF01966">
    <property type="entry name" value="HD"/>
    <property type="match status" value="1"/>
</dbReference>
<gene>
    <name evidence="10" type="ORF">METZ01_LOCUS91217</name>
</gene>
<feature type="domain" description="HD" evidence="8">
    <location>
        <begin position="53"/>
        <end position="112"/>
    </location>
</feature>
<dbReference type="GO" id="GO:0046872">
    <property type="term" value="F:metal ion binding"/>
    <property type="evidence" value="ECO:0007669"/>
    <property type="project" value="UniProtKB-KW"/>
</dbReference>
<dbReference type="GO" id="GO:0005739">
    <property type="term" value="C:mitochondrion"/>
    <property type="evidence" value="ECO:0007669"/>
    <property type="project" value="TreeGrafter"/>
</dbReference>
<keyword evidence="7" id="KW-0408">Iron</keyword>
<protein>
    <submittedName>
        <fullName evidence="10">Uncharacterized protein</fullName>
    </submittedName>
</protein>
<evidence type="ECO:0000259" key="8">
    <source>
        <dbReference type="Pfam" id="PF01966"/>
    </source>
</evidence>
<organism evidence="10">
    <name type="scientific">marine metagenome</name>
    <dbReference type="NCBI Taxonomy" id="408172"/>
    <lineage>
        <taxon>unclassified sequences</taxon>
        <taxon>metagenomes</taxon>
        <taxon>ecological metagenomes</taxon>
    </lineage>
</organism>
<dbReference type="GO" id="GO:0045329">
    <property type="term" value="P:carnitine biosynthetic process"/>
    <property type="evidence" value="ECO:0007669"/>
    <property type="project" value="TreeGrafter"/>
</dbReference>
<dbReference type="EMBL" id="UINC01008530">
    <property type="protein sequence ID" value="SVA38363.1"/>
    <property type="molecule type" value="Genomic_DNA"/>
</dbReference>
<keyword evidence="5" id="KW-0223">Dioxygenase</keyword>
<evidence type="ECO:0000256" key="1">
    <source>
        <dbReference type="ARBA" id="ARBA00001954"/>
    </source>
</evidence>
<evidence type="ECO:0000256" key="5">
    <source>
        <dbReference type="ARBA" id="ARBA00022964"/>
    </source>
</evidence>
<dbReference type="InterPro" id="IPR038492">
    <property type="entry name" value="GBBH-like_N_sf"/>
</dbReference>
<evidence type="ECO:0000256" key="3">
    <source>
        <dbReference type="ARBA" id="ARBA00008654"/>
    </source>
</evidence>
<dbReference type="InterPro" id="IPR042098">
    <property type="entry name" value="TauD-like_sf"/>
</dbReference>
<keyword evidence="6" id="KW-0560">Oxidoreductase</keyword>
<evidence type="ECO:0000256" key="7">
    <source>
        <dbReference type="ARBA" id="ARBA00023004"/>
    </source>
</evidence>
<evidence type="ECO:0000313" key="10">
    <source>
        <dbReference type="EMBL" id="SVA38363.1"/>
    </source>
</evidence>
<dbReference type="Gene3D" id="3.60.130.10">
    <property type="entry name" value="Clavaminate synthase-like"/>
    <property type="match status" value="1"/>
</dbReference>
<keyword evidence="4" id="KW-0479">Metal-binding</keyword>
<feature type="domain" description="TauD/TfdA-like" evidence="9">
    <location>
        <begin position="335"/>
        <end position="559"/>
    </location>
</feature>
<dbReference type="Gene3D" id="1.10.3210.10">
    <property type="entry name" value="Hypothetical protein af1432"/>
    <property type="match status" value="1"/>
</dbReference>
<reference evidence="10" key="1">
    <citation type="submission" date="2018-05" db="EMBL/GenBank/DDBJ databases">
        <authorList>
            <person name="Lanie J.A."/>
            <person name="Ng W.-L."/>
            <person name="Kazmierczak K.M."/>
            <person name="Andrzejewski T.M."/>
            <person name="Davidsen T.M."/>
            <person name="Wayne K.J."/>
            <person name="Tettelin H."/>
            <person name="Glass J.I."/>
            <person name="Rusch D."/>
            <person name="Podicherti R."/>
            <person name="Tsui H.-C.T."/>
            <person name="Winkler M.E."/>
        </authorList>
    </citation>
    <scope>NUCLEOTIDE SEQUENCE</scope>
</reference>
<dbReference type="InterPro" id="IPR006674">
    <property type="entry name" value="HD_domain"/>
</dbReference>
<dbReference type="SUPFAM" id="SSF109604">
    <property type="entry name" value="HD-domain/PDEase-like"/>
    <property type="match status" value="1"/>
</dbReference>
<dbReference type="InterPro" id="IPR003819">
    <property type="entry name" value="TauD/TfdA-like"/>
</dbReference>
<comment type="cofactor">
    <cofactor evidence="2">
        <name>L-ascorbate</name>
        <dbReference type="ChEBI" id="CHEBI:38290"/>
    </cofactor>
</comment>
<name>A0A381VG35_9ZZZZ</name>
<evidence type="ECO:0000256" key="6">
    <source>
        <dbReference type="ARBA" id="ARBA00023002"/>
    </source>
</evidence>
<accession>A0A381VG35</accession>
<dbReference type="Gene3D" id="3.30.2020.30">
    <property type="match status" value="1"/>
</dbReference>
<dbReference type="InterPro" id="IPR050411">
    <property type="entry name" value="AlphaKG_dependent_hydroxylases"/>
</dbReference>
<dbReference type="AlphaFoldDB" id="A0A381VG35"/>
<dbReference type="SUPFAM" id="SSF51197">
    <property type="entry name" value="Clavaminate synthase-like"/>
    <property type="match status" value="1"/>
</dbReference>